<protein>
    <submittedName>
        <fullName evidence="3">ROK family protein</fullName>
    </submittedName>
</protein>
<dbReference type="AlphaFoldDB" id="A0A6N7EFI8"/>
<accession>A0A6N7EFI8</accession>
<dbReference type="PANTHER" id="PTHR18964">
    <property type="entry name" value="ROK (REPRESSOR, ORF, KINASE) FAMILY"/>
    <property type="match status" value="1"/>
</dbReference>
<name>A0A6N7EFI8_9MICO</name>
<dbReference type="InterPro" id="IPR036390">
    <property type="entry name" value="WH_DNA-bd_sf"/>
</dbReference>
<evidence type="ECO:0000313" key="4">
    <source>
        <dbReference type="Proteomes" id="UP000437709"/>
    </source>
</evidence>
<comment type="caution">
    <text evidence="3">The sequence shown here is derived from an EMBL/GenBank/DDBJ whole genome shotgun (WGS) entry which is preliminary data.</text>
</comment>
<dbReference type="Proteomes" id="UP000437709">
    <property type="component" value="Unassembled WGS sequence"/>
</dbReference>
<reference evidence="3 4" key="1">
    <citation type="submission" date="2019-10" db="EMBL/GenBank/DDBJ databases">
        <title>Georgenia wutianyii sp. nov. and Georgenia yuyongxinii sp. nov. isolated from plateau pika (Ochotona curzoniae) in the Qinghai-Tibet plateau of China.</title>
        <authorList>
            <person name="Tian Z."/>
        </authorList>
    </citation>
    <scope>NUCLEOTIDE SEQUENCE [LARGE SCALE GENOMIC DNA]</scope>
    <source>
        <strain evidence="3 4">JCM 19765</strain>
    </source>
</reference>
<dbReference type="Pfam" id="PF00480">
    <property type="entry name" value="ROK"/>
    <property type="match status" value="1"/>
</dbReference>
<dbReference type="InterPro" id="IPR049874">
    <property type="entry name" value="ROK_cs"/>
</dbReference>
<evidence type="ECO:0000256" key="2">
    <source>
        <dbReference type="SAM" id="MobiDB-lite"/>
    </source>
</evidence>
<dbReference type="PROSITE" id="PS01125">
    <property type="entry name" value="ROK"/>
    <property type="match status" value="1"/>
</dbReference>
<proteinExistence type="inferred from homology"/>
<comment type="similarity">
    <text evidence="1">Belongs to the ROK (NagC/XylR) family.</text>
</comment>
<dbReference type="InterPro" id="IPR000600">
    <property type="entry name" value="ROK"/>
</dbReference>
<dbReference type="OrthoDB" id="3189808at2"/>
<dbReference type="Gene3D" id="3.30.420.40">
    <property type="match status" value="2"/>
</dbReference>
<gene>
    <name evidence="3" type="ORF">GB881_08920</name>
</gene>
<dbReference type="SUPFAM" id="SSF46785">
    <property type="entry name" value="Winged helix' DNA-binding domain"/>
    <property type="match status" value="1"/>
</dbReference>
<dbReference type="InterPro" id="IPR036388">
    <property type="entry name" value="WH-like_DNA-bd_sf"/>
</dbReference>
<evidence type="ECO:0000256" key="1">
    <source>
        <dbReference type="ARBA" id="ARBA00006479"/>
    </source>
</evidence>
<dbReference type="SUPFAM" id="SSF53067">
    <property type="entry name" value="Actin-like ATPase domain"/>
    <property type="match status" value="1"/>
</dbReference>
<feature type="region of interest" description="Disordered" evidence="2">
    <location>
        <begin position="46"/>
        <end position="66"/>
    </location>
</feature>
<dbReference type="InterPro" id="IPR043129">
    <property type="entry name" value="ATPase_NBD"/>
</dbReference>
<dbReference type="PANTHER" id="PTHR18964:SF173">
    <property type="entry name" value="GLUCOKINASE"/>
    <property type="match status" value="1"/>
</dbReference>
<keyword evidence="4" id="KW-1185">Reference proteome</keyword>
<dbReference type="Gene3D" id="1.10.10.10">
    <property type="entry name" value="Winged helix-like DNA-binding domain superfamily/Winged helix DNA-binding domain"/>
    <property type="match status" value="1"/>
</dbReference>
<dbReference type="EMBL" id="WHPC01000027">
    <property type="protein sequence ID" value="MPV37172.1"/>
    <property type="molecule type" value="Genomic_DNA"/>
</dbReference>
<sequence>MLAPGPGDLLELVRREGARTRAEIQALTGLSRVTVAQRLTPLLQEGLLRETGPHESTGGRRPRGLEFNSDHGVVVVAALETTRTRAAVTDLAGTVLTHADLPVSVQAGPQATLDAIVGASRELLESDAVGGRAVRGVGVALPGPVDPATWRPSEPPIMPGWDAYPVGDHLSEALGVPAAVENDANAMAVGEQAVRHPRSPALVLVKVSTGIGAGIVVDGRLFRGIDGGAGDIGHVRLVDQPDALCRCGSHGCLAASASGWAVAKDLTALGVPAVSGRDVRALLAEGNPAAARLTREAGRLIGQVVAAVVSLVNPGVLVLGGDLASTPLLSGVRETLYRRTLPRATRHLEVTLGALGQDAAVIGMTRTVVDLVFGATAVNERIGR</sequence>
<organism evidence="3 4">
    <name type="scientific">Georgenia subflava</name>
    <dbReference type="NCBI Taxonomy" id="1622177"/>
    <lineage>
        <taxon>Bacteria</taxon>
        <taxon>Bacillati</taxon>
        <taxon>Actinomycetota</taxon>
        <taxon>Actinomycetes</taxon>
        <taxon>Micrococcales</taxon>
        <taxon>Bogoriellaceae</taxon>
        <taxon>Georgenia</taxon>
    </lineage>
</organism>
<evidence type="ECO:0000313" key="3">
    <source>
        <dbReference type="EMBL" id="MPV37172.1"/>
    </source>
</evidence>